<reference evidence="1" key="1">
    <citation type="journal article" date="2015" name="Nature">
        <title>Complex archaea that bridge the gap between prokaryotes and eukaryotes.</title>
        <authorList>
            <person name="Spang A."/>
            <person name="Saw J.H."/>
            <person name="Jorgensen S.L."/>
            <person name="Zaremba-Niedzwiedzka K."/>
            <person name="Martijn J."/>
            <person name="Lind A.E."/>
            <person name="van Eijk R."/>
            <person name="Schleper C."/>
            <person name="Guy L."/>
            <person name="Ettema T.J."/>
        </authorList>
    </citation>
    <scope>NUCLEOTIDE SEQUENCE</scope>
</reference>
<comment type="caution">
    <text evidence="1">The sequence shown here is derived from an EMBL/GenBank/DDBJ whole genome shotgun (WGS) entry which is preliminary data.</text>
</comment>
<organism evidence="1">
    <name type="scientific">marine sediment metagenome</name>
    <dbReference type="NCBI Taxonomy" id="412755"/>
    <lineage>
        <taxon>unclassified sequences</taxon>
        <taxon>metagenomes</taxon>
        <taxon>ecological metagenomes</taxon>
    </lineage>
</organism>
<accession>A0A0F9QKS7</accession>
<dbReference type="EMBL" id="LAZR01001432">
    <property type="protein sequence ID" value="KKN44755.1"/>
    <property type="molecule type" value="Genomic_DNA"/>
</dbReference>
<sequence length="36" mass="4373">MKILKLYPCQREMMGFEKELYGEAKIINKGKHYLIR</sequence>
<dbReference type="AlphaFoldDB" id="A0A0F9QKS7"/>
<proteinExistence type="predicted"/>
<protein>
    <submittedName>
        <fullName evidence="1">Uncharacterized protein</fullName>
    </submittedName>
</protein>
<evidence type="ECO:0000313" key="1">
    <source>
        <dbReference type="EMBL" id="KKN44755.1"/>
    </source>
</evidence>
<name>A0A0F9QKS7_9ZZZZ</name>
<gene>
    <name evidence="1" type="ORF">LCGC14_0689970</name>
</gene>